<protein>
    <submittedName>
        <fullName evidence="7">Serine/threonine-protein kinase</fullName>
    </submittedName>
</protein>
<evidence type="ECO:0000313" key="8">
    <source>
        <dbReference type="Proteomes" id="UP001222770"/>
    </source>
</evidence>
<evidence type="ECO:0000256" key="5">
    <source>
        <dbReference type="SAM" id="Phobius"/>
    </source>
</evidence>
<evidence type="ECO:0000256" key="2">
    <source>
        <dbReference type="ARBA" id="ARBA00022741"/>
    </source>
</evidence>
<dbReference type="InterPro" id="IPR011009">
    <property type="entry name" value="Kinase-like_dom_sf"/>
</dbReference>
<dbReference type="Gene3D" id="3.30.200.20">
    <property type="entry name" value="Phosphorylase Kinase, domain 1"/>
    <property type="match status" value="1"/>
</dbReference>
<proteinExistence type="predicted"/>
<dbReference type="PANTHER" id="PTHR43289">
    <property type="entry name" value="MITOGEN-ACTIVATED PROTEIN KINASE KINASE KINASE 20-RELATED"/>
    <property type="match status" value="1"/>
</dbReference>
<dbReference type="Proteomes" id="UP001222770">
    <property type="component" value="Unassembled WGS sequence"/>
</dbReference>
<keyword evidence="2" id="KW-0547">Nucleotide-binding</keyword>
<dbReference type="PROSITE" id="PS50011">
    <property type="entry name" value="PROTEIN_KINASE_DOM"/>
    <property type="match status" value="1"/>
</dbReference>
<dbReference type="InterPro" id="IPR008271">
    <property type="entry name" value="Ser/Thr_kinase_AS"/>
</dbReference>
<sequence length="790" mass="85603">MTDARALEIVEMALGEPDPAVRAHKVAQACGSDEALRARVEQLLAMESTEAEFPFTESFVRAFALDDVIAERIGAWRVTGQIARGGMGTVVRAERADGLFRQDVAIKLIRRDIASDAARLRFAEERRILARLSHPAIVRIVDGGEHVDHPWLAMDFVDGLPITQGLEAKNASRSERMAAFRTVCEAVAHAHRALVVHADIKPSNVMLDRDGQVHLLDFGIARLIDDLDAETAGARSLSTEPSPLTRAYAAPERAGGAAPTVSGDVFSLGMLFAEIMAGRSPVGDLPRETGTMLPCGWLEGDLGAIARRALAIAPEHRYPDVTALIEDLRRLDQQLPLAALSGAGWTYHSRLFMRRHAAGLAVATALFVALAGAAATSTVFYLRAEAERTEADARFADARAVARALIERVLPRLETIPGSLRVQAETAAVAQVYLERLAESPHATDPVRIEAADGLLRLARFQARAGSPNLAQPQQAARNLDRARTLLAPLQQVEARELLARVHFDRAWLDLWKLGDQKGAELATARGVSIYATLSNPTRTMQLARMQAIAELASWQGDFATERRNGEAGLALIGAPQSADEALMRFRFAGYRAESIYQTEGAKAALPFYAERAAMVEDFAHAGVPQGKLLSSRTIAWHDLASTHLELGNLTEARAGLARARAAADAAVARDVEDAEAVRRLRVIRNAQAQVLARAGEIGPALAQFAAVRADDARLLRQSPSPERARDLAYDHTLIGEALDHAGRRDAACAADGETAALYAELSRKGMLTAFDRATNLREVEKRIARNCPR</sequence>
<evidence type="ECO:0000256" key="3">
    <source>
        <dbReference type="ARBA" id="ARBA00022777"/>
    </source>
</evidence>
<keyword evidence="5" id="KW-1133">Transmembrane helix</keyword>
<evidence type="ECO:0000256" key="1">
    <source>
        <dbReference type="ARBA" id="ARBA00022679"/>
    </source>
</evidence>
<reference evidence="7 8" key="1">
    <citation type="submission" date="2023-03" db="EMBL/GenBank/DDBJ databases">
        <title>Novosphingobium cyanobacteriorum sp. nov., isolated from a eutrophic reservoir during the Microcystis bloom period.</title>
        <authorList>
            <person name="Kang M."/>
            <person name="Le V."/>
            <person name="Ko S.-R."/>
            <person name="Lee S.-A."/>
            <person name="Ahn C.-Y."/>
        </authorList>
    </citation>
    <scope>NUCLEOTIDE SEQUENCE [LARGE SCALE GENOMIC DNA]</scope>
    <source>
        <strain evidence="7 8">HBC54</strain>
    </source>
</reference>
<dbReference type="PANTHER" id="PTHR43289:SF34">
    <property type="entry name" value="SERINE_THREONINE-PROTEIN KINASE YBDM-RELATED"/>
    <property type="match status" value="1"/>
</dbReference>
<dbReference type="InterPro" id="IPR000719">
    <property type="entry name" value="Prot_kinase_dom"/>
</dbReference>
<evidence type="ECO:0000256" key="4">
    <source>
        <dbReference type="ARBA" id="ARBA00022840"/>
    </source>
</evidence>
<gene>
    <name evidence="7" type="ORF">POM99_11455</name>
</gene>
<dbReference type="PROSITE" id="PS00108">
    <property type="entry name" value="PROTEIN_KINASE_ST"/>
    <property type="match status" value="1"/>
</dbReference>
<dbReference type="SMART" id="SM00220">
    <property type="entry name" value="S_TKc"/>
    <property type="match status" value="1"/>
</dbReference>
<keyword evidence="5" id="KW-0472">Membrane</keyword>
<dbReference type="RefSeq" id="WP_277277886.1">
    <property type="nucleotide sequence ID" value="NZ_JAROCY010000010.1"/>
</dbReference>
<organism evidence="7 8">
    <name type="scientific">Novosphingobium cyanobacteriorum</name>
    <dbReference type="NCBI Taxonomy" id="3024215"/>
    <lineage>
        <taxon>Bacteria</taxon>
        <taxon>Pseudomonadati</taxon>
        <taxon>Pseudomonadota</taxon>
        <taxon>Alphaproteobacteria</taxon>
        <taxon>Sphingomonadales</taxon>
        <taxon>Sphingomonadaceae</taxon>
        <taxon>Novosphingobium</taxon>
    </lineage>
</organism>
<keyword evidence="3 7" id="KW-0418">Kinase</keyword>
<dbReference type="CDD" id="cd14014">
    <property type="entry name" value="STKc_PknB_like"/>
    <property type="match status" value="1"/>
</dbReference>
<keyword evidence="8" id="KW-1185">Reference proteome</keyword>
<comment type="caution">
    <text evidence="7">The sequence shown here is derived from an EMBL/GenBank/DDBJ whole genome shotgun (WGS) entry which is preliminary data.</text>
</comment>
<dbReference type="Pfam" id="PF00069">
    <property type="entry name" value="Pkinase"/>
    <property type="match status" value="1"/>
</dbReference>
<evidence type="ECO:0000313" key="7">
    <source>
        <dbReference type="EMBL" id="MDF8333820.1"/>
    </source>
</evidence>
<dbReference type="EMBL" id="JAROCY010000010">
    <property type="protein sequence ID" value="MDF8333820.1"/>
    <property type="molecule type" value="Genomic_DNA"/>
</dbReference>
<feature type="domain" description="Protein kinase" evidence="6">
    <location>
        <begin position="76"/>
        <end position="329"/>
    </location>
</feature>
<feature type="transmembrane region" description="Helical" evidence="5">
    <location>
        <begin position="357"/>
        <end position="382"/>
    </location>
</feature>
<name>A0ABT6CIS5_9SPHN</name>
<keyword evidence="1" id="KW-0808">Transferase</keyword>
<dbReference type="SUPFAM" id="SSF56112">
    <property type="entry name" value="Protein kinase-like (PK-like)"/>
    <property type="match status" value="1"/>
</dbReference>
<dbReference type="Gene3D" id="1.10.510.10">
    <property type="entry name" value="Transferase(Phosphotransferase) domain 1"/>
    <property type="match status" value="1"/>
</dbReference>
<accession>A0ABT6CIS5</accession>
<dbReference type="GO" id="GO:0016301">
    <property type="term" value="F:kinase activity"/>
    <property type="evidence" value="ECO:0007669"/>
    <property type="project" value="UniProtKB-KW"/>
</dbReference>
<evidence type="ECO:0000259" key="6">
    <source>
        <dbReference type="PROSITE" id="PS50011"/>
    </source>
</evidence>
<keyword evidence="5" id="KW-0812">Transmembrane</keyword>
<keyword evidence="4" id="KW-0067">ATP-binding</keyword>